<accession>W6RWG8</accession>
<name>W6RWG8_9CLOT</name>
<evidence type="ECO:0000313" key="1">
    <source>
        <dbReference type="EMBL" id="CDM69026.1"/>
    </source>
</evidence>
<dbReference type="PATRIC" id="fig|1216932.3.peg.1867"/>
<dbReference type="AlphaFoldDB" id="W6RWG8"/>
<reference evidence="1 2" key="1">
    <citation type="submission" date="2013-11" db="EMBL/GenBank/DDBJ databases">
        <title>Complete genome sequence of Clostridum sp. M2/40.</title>
        <authorList>
            <person name="Wibberg D."/>
            <person name="Puehler A."/>
            <person name="Schlueter A."/>
        </authorList>
    </citation>
    <scope>NUCLEOTIDE SEQUENCE [LARGE SCALE GENOMIC DNA]</scope>
    <source>
        <strain evidence="2">M2/40</strain>
    </source>
</reference>
<dbReference type="EMBL" id="HG917868">
    <property type="protein sequence ID" value="CDM69026.1"/>
    <property type="molecule type" value="Genomic_DNA"/>
</dbReference>
<gene>
    <name evidence="1" type="ORF">CM240_1868</name>
</gene>
<sequence length="190" mass="21772">MNSKVALIYENGEFIVSINDSIVSKDKDIEKSFFSFKQIIENNSKREVTSWSDIEDAMSKIKNDMLEINSDHKTLSFGVMKYFHATGKLFYMNNGTMTPLIGGYQFFKFVVSMTANNEMLNYSELLELCKVIIEKNATYRAEETSFIVSSAKFNYGEAGYNFSTNKINKGASIENGSFEEYKKYILELLK</sequence>
<protein>
    <submittedName>
        <fullName evidence="1">Uncharacterized protein</fullName>
    </submittedName>
</protein>
<evidence type="ECO:0000313" key="2">
    <source>
        <dbReference type="Proteomes" id="UP000019426"/>
    </source>
</evidence>
<dbReference type="RefSeq" id="WP_044038616.1">
    <property type="nucleotide sequence ID" value="NZ_HG917868.1"/>
</dbReference>
<dbReference type="OrthoDB" id="1932474at2"/>
<dbReference type="eggNOG" id="ENOG50327CM">
    <property type="taxonomic scope" value="Bacteria"/>
</dbReference>
<dbReference type="KEGG" id="clt:CM240_1868"/>
<organism evidence="1 2">
    <name type="scientific">Clostridium bornimense</name>
    <dbReference type="NCBI Taxonomy" id="1216932"/>
    <lineage>
        <taxon>Bacteria</taxon>
        <taxon>Bacillati</taxon>
        <taxon>Bacillota</taxon>
        <taxon>Clostridia</taxon>
        <taxon>Eubacteriales</taxon>
        <taxon>Clostridiaceae</taxon>
        <taxon>Clostridium</taxon>
    </lineage>
</organism>
<dbReference type="STRING" id="1216932.CM240_1868"/>
<proteinExistence type="predicted"/>
<keyword evidence="2" id="KW-1185">Reference proteome</keyword>
<dbReference type="HOGENOM" id="CLU_1425720_0_0_9"/>
<dbReference type="Proteomes" id="UP000019426">
    <property type="component" value="Chromosome M2/40_rep1"/>
</dbReference>